<feature type="non-terminal residue" evidence="2">
    <location>
        <position position="1"/>
    </location>
</feature>
<evidence type="ECO:0000313" key="3">
    <source>
        <dbReference type="Proteomes" id="UP001497623"/>
    </source>
</evidence>
<comment type="caution">
    <text evidence="2">The sequence shown here is derived from an EMBL/GenBank/DDBJ whole genome shotgun (WGS) entry which is preliminary data.</text>
</comment>
<sequence length="540" mass="62277">FEYVPDTTDGESDDDLTPLQLKPKYRPISIIPADRPSDMPQTNSCLVGESSLTNLSNATDSQSRHIGVQGKDALKKYDKQNSCFYCFKLFKKITKHLLDRHSKEKEVSEIQDMPVNSSERKKAWDYLRNYGNFNYNVKILKAGNGYIIVARRSRNCNSYKDYIPCYYCYGFFHKKEMYKHCNHCKFQGVISHKNHVKSGRVMLASFVCHRKYKELHENIICTMQQDDVTETVRDDQLLQLFGTILLEKNGLDHKNYISQRIRQLARLLLKVNKDNNLSLSLLELLDPNNFDLLINATKNLTYISDPSKSKPVGLKLGHSIRKCCLIAKSEALTNKHIELITKLDNFIFIFDTEWTDRISSQTLSNLCDSKTDSEQELSVTEDICKLSNYLDSNISDLIKHNIMSPHCLEVDTVNVHNYMGKMFDENNPLPLLDTGMQSPSMSSTSLNYLNDNSQNNEPDDPVAIAPSPENPLKRRKITPYKREKWSPELKCMALDFFKQNIQMKKAPGKTECTLFIEQTKCDRSWVDIKNLIKNTYYGKS</sequence>
<proteinExistence type="predicted"/>
<evidence type="ECO:0000256" key="1">
    <source>
        <dbReference type="SAM" id="MobiDB-lite"/>
    </source>
</evidence>
<accession>A0AAV2SHH7</accession>
<organism evidence="2 3">
    <name type="scientific">Meganyctiphanes norvegica</name>
    <name type="common">Northern krill</name>
    <name type="synonym">Thysanopoda norvegica</name>
    <dbReference type="NCBI Taxonomy" id="48144"/>
    <lineage>
        <taxon>Eukaryota</taxon>
        <taxon>Metazoa</taxon>
        <taxon>Ecdysozoa</taxon>
        <taxon>Arthropoda</taxon>
        <taxon>Crustacea</taxon>
        <taxon>Multicrustacea</taxon>
        <taxon>Malacostraca</taxon>
        <taxon>Eumalacostraca</taxon>
        <taxon>Eucarida</taxon>
        <taxon>Euphausiacea</taxon>
        <taxon>Euphausiidae</taxon>
        <taxon>Meganyctiphanes</taxon>
    </lineage>
</organism>
<dbReference type="AlphaFoldDB" id="A0AAV2SHH7"/>
<dbReference type="EMBL" id="CAXKWB010077633">
    <property type="protein sequence ID" value="CAL4201707.1"/>
    <property type="molecule type" value="Genomic_DNA"/>
</dbReference>
<feature type="compositionally biased region" description="Polar residues" evidence="1">
    <location>
        <begin position="435"/>
        <end position="456"/>
    </location>
</feature>
<name>A0AAV2SHH7_MEGNR</name>
<keyword evidence="3" id="KW-1185">Reference proteome</keyword>
<reference evidence="2 3" key="1">
    <citation type="submission" date="2024-05" db="EMBL/GenBank/DDBJ databases">
        <authorList>
            <person name="Wallberg A."/>
        </authorList>
    </citation>
    <scope>NUCLEOTIDE SEQUENCE [LARGE SCALE GENOMIC DNA]</scope>
</reference>
<evidence type="ECO:0008006" key="4">
    <source>
        <dbReference type="Google" id="ProtNLM"/>
    </source>
</evidence>
<evidence type="ECO:0000313" key="2">
    <source>
        <dbReference type="EMBL" id="CAL4201707.1"/>
    </source>
</evidence>
<feature type="region of interest" description="Disordered" evidence="1">
    <location>
        <begin position="434"/>
        <end position="473"/>
    </location>
</feature>
<protein>
    <recommendedName>
        <fullName evidence="4">C2H2-type domain-containing protein</fullName>
    </recommendedName>
</protein>
<dbReference type="PANTHER" id="PTHR33480">
    <property type="entry name" value="SET DOMAIN-CONTAINING PROTEIN-RELATED"/>
    <property type="match status" value="1"/>
</dbReference>
<dbReference type="Proteomes" id="UP001497623">
    <property type="component" value="Unassembled WGS sequence"/>
</dbReference>
<gene>
    <name evidence="2" type="ORF">MNOR_LOCUS37626</name>
</gene>